<dbReference type="PRINTS" id="PR01437">
    <property type="entry name" value="NUOXDRDTASE4"/>
</dbReference>
<feature type="transmembrane region" description="Helical" evidence="7">
    <location>
        <begin position="6"/>
        <end position="23"/>
    </location>
</feature>
<feature type="transmembrane region" description="Helical" evidence="7">
    <location>
        <begin position="142"/>
        <end position="160"/>
    </location>
</feature>
<feature type="transmembrane region" description="Helical" evidence="7">
    <location>
        <begin position="280"/>
        <end position="301"/>
    </location>
</feature>
<comment type="similarity">
    <text evidence="2">Belongs to the complex I subunit 4 family.</text>
</comment>
<comment type="subcellular location">
    <subcellularLocation>
        <location evidence="1">Endomembrane system</location>
        <topology evidence="1">Multi-pass membrane protein</topology>
    </subcellularLocation>
    <subcellularLocation>
        <location evidence="6">Membrane</location>
        <topology evidence="6">Multi-pass membrane protein</topology>
    </subcellularLocation>
</comment>
<comment type="caution">
    <text evidence="9">The sequence shown here is derived from an EMBL/GenBank/DDBJ whole genome shotgun (WGS) entry which is preliminary data.</text>
</comment>
<dbReference type="PANTHER" id="PTHR43507">
    <property type="entry name" value="NADH-UBIQUINONE OXIDOREDUCTASE CHAIN 4"/>
    <property type="match status" value="1"/>
</dbReference>
<evidence type="ECO:0000259" key="8">
    <source>
        <dbReference type="Pfam" id="PF00361"/>
    </source>
</evidence>
<feature type="transmembrane region" description="Helical" evidence="7">
    <location>
        <begin position="30"/>
        <end position="49"/>
    </location>
</feature>
<dbReference type="PANTHER" id="PTHR43507:SF1">
    <property type="entry name" value="NADH-UBIQUINONE OXIDOREDUCTASE CHAIN 4"/>
    <property type="match status" value="1"/>
</dbReference>
<feature type="transmembrane region" description="Helical" evidence="7">
    <location>
        <begin position="492"/>
        <end position="508"/>
    </location>
</feature>
<feature type="transmembrane region" description="Helical" evidence="7">
    <location>
        <begin position="214"/>
        <end position="234"/>
    </location>
</feature>
<protein>
    <submittedName>
        <fullName evidence="9">NADH-quinone oxidoreductase subunit M</fullName>
    </submittedName>
</protein>
<evidence type="ECO:0000313" key="9">
    <source>
        <dbReference type="EMBL" id="GAA4181192.1"/>
    </source>
</evidence>
<feature type="transmembrane region" description="Helical" evidence="7">
    <location>
        <begin position="308"/>
        <end position="327"/>
    </location>
</feature>
<accession>A0ABP8ABD6</accession>
<dbReference type="InterPro" id="IPR003918">
    <property type="entry name" value="NADH_UbQ_OxRdtase"/>
</dbReference>
<feature type="transmembrane region" description="Helical" evidence="7">
    <location>
        <begin position="339"/>
        <end position="358"/>
    </location>
</feature>
<dbReference type="RefSeq" id="WP_344914546.1">
    <property type="nucleotide sequence ID" value="NZ_BAABAQ010000001.1"/>
</dbReference>
<evidence type="ECO:0000256" key="3">
    <source>
        <dbReference type="ARBA" id="ARBA00022692"/>
    </source>
</evidence>
<keyword evidence="3 6" id="KW-0812">Transmembrane</keyword>
<proteinExistence type="inferred from homology"/>
<evidence type="ECO:0000313" key="10">
    <source>
        <dbReference type="Proteomes" id="UP001501251"/>
    </source>
</evidence>
<reference evidence="10" key="1">
    <citation type="journal article" date="2019" name="Int. J. Syst. Evol. Microbiol.">
        <title>The Global Catalogue of Microorganisms (GCM) 10K type strain sequencing project: providing services to taxonomists for standard genome sequencing and annotation.</title>
        <authorList>
            <consortium name="The Broad Institute Genomics Platform"/>
            <consortium name="The Broad Institute Genome Sequencing Center for Infectious Disease"/>
            <person name="Wu L."/>
            <person name="Ma J."/>
        </authorList>
    </citation>
    <scope>NUCLEOTIDE SEQUENCE [LARGE SCALE GENOMIC DNA]</scope>
    <source>
        <strain evidence="10">JCM 17388</strain>
    </source>
</reference>
<dbReference type="NCBIfam" id="TIGR01972">
    <property type="entry name" value="NDH_I_M"/>
    <property type="match status" value="1"/>
</dbReference>
<evidence type="ECO:0000256" key="1">
    <source>
        <dbReference type="ARBA" id="ARBA00004127"/>
    </source>
</evidence>
<name>A0ABP8ABD6_9ACTN</name>
<evidence type="ECO:0000256" key="2">
    <source>
        <dbReference type="ARBA" id="ARBA00009025"/>
    </source>
</evidence>
<evidence type="ECO:0000256" key="7">
    <source>
        <dbReference type="SAM" id="Phobius"/>
    </source>
</evidence>
<dbReference type="InterPro" id="IPR010227">
    <property type="entry name" value="NADH_Q_OxRdtase_chainM/4"/>
</dbReference>
<feature type="transmembrane region" description="Helical" evidence="7">
    <location>
        <begin position="412"/>
        <end position="434"/>
    </location>
</feature>
<feature type="transmembrane region" description="Helical" evidence="7">
    <location>
        <begin position="172"/>
        <end position="194"/>
    </location>
</feature>
<gene>
    <name evidence="9" type="ORF">GCM10022252_05170</name>
</gene>
<dbReference type="NCBIfam" id="NF004500">
    <property type="entry name" value="PRK05846.1-4"/>
    <property type="match status" value="1"/>
</dbReference>
<dbReference type="InterPro" id="IPR001750">
    <property type="entry name" value="ND/Mrp_TM"/>
</dbReference>
<evidence type="ECO:0000256" key="6">
    <source>
        <dbReference type="RuleBase" id="RU000320"/>
    </source>
</evidence>
<keyword evidence="5 7" id="KW-0472">Membrane</keyword>
<sequence>MPWLSTLMAVPVLGAVGVSLVKSDKLAKQLALVVSLVVLALTVVLAVQFDPASGTRFQFAEVYDWIPRFGVHYGVGVDGIALVLIALSAVLVPIVILASWHDADGSGAAAPPKRSVKTYFALLLVLEAMMIGVFAATDVFLFYVFFEAMLIPMYFMIGSYGGAQRSYAAVKFLLYSLFGGLLMLVAVIALYVVAGKNTFMFPELIAAVQDPTTQKWLFAGFFIAFAVKAPLWPFHTWLPDAAAQAPAGAAVLLVGVLDKVGTYGMLRFCLELFPEASKFFTPLVIVLAVVGIVYGAIVAIGQTDMKRLIAYTSISHFGFIALGVFAMTTNAGAGATLYMVNHGFSTGALFLIAGFLIYRRGSSQIADYGGVQKVAPLLAGTFLIAGLSGLSLPGLSTFVSEFMVLLGTYQRYPVPAIIATSGVVLAAVYILWMYQRMMTGAPKEPAYAVADAPAVVGAPAVAGSTEEAGSTEVAGSPKKPAFGMPDLNRRELFVVAPLIAVLLVLGFYPKPVLDVINPAVDKTLTSVKIDQPNPAVADQKGAGE</sequence>
<feature type="transmembrane region" description="Helical" evidence="7">
    <location>
        <begin position="69"/>
        <end position="98"/>
    </location>
</feature>
<feature type="transmembrane region" description="Helical" evidence="7">
    <location>
        <begin position="370"/>
        <end position="392"/>
    </location>
</feature>
<feature type="domain" description="NADH:quinone oxidoreductase/Mrp antiporter transmembrane" evidence="8">
    <location>
        <begin position="136"/>
        <end position="422"/>
    </location>
</feature>
<feature type="transmembrane region" description="Helical" evidence="7">
    <location>
        <begin position="119"/>
        <end position="136"/>
    </location>
</feature>
<evidence type="ECO:0000256" key="4">
    <source>
        <dbReference type="ARBA" id="ARBA00022989"/>
    </source>
</evidence>
<feature type="transmembrane region" description="Helical" evidence="7">
    <location>
        <begin position="241"/>
        <end position="260"/>
    </location>
</feature>
<keyword evidence="10" id="KW-1185">Reference proteome</keyword>
<evidence type="ECO:0000256" key="5">
    <source>
        <dbReference type="ARBA" id="ARBA00023136"/>
    </source>
</evidence>
<dbReference type="EMBL" id="BAABAQ010000001">
    <property type="protein sequence ID" value="GAA4181192.1"/>
    <property type="molecule type" value="Genomic_DNA"/>
</dbReference>
<organism evidence="9 10">
    <name type="scientific">Streptosporangium oxazolinicum</name>
    <dbReference type="NCBI Taxonomy" id="909287"/>
    <lineage>
        <taxon>Bacteria</taxon>
        <taxon>Bacillati</taxon>
        <taxon>Actinomycetota</taxon>
        <taxon>Actinomycetes</taxon>
        <taxon>Streptosporangiales</taxon>
        <taxon>Streptosporangiaceae</taxon>
        <taxon>Streptosporangium</taxon>
    </lineage>
</organism>
<dbReference type="Pfam" id="PF00361">
    <property type="entry name" value="Proton_antipo_M"/>
    <property type="match status" value="1"/>
</dbReference>
<keyword evidence="4 7" id="KW-1133">Transmembrane helix</keyword>
<dbReference type="Proteomes" id="UP001501251">
    <property type="component" value="Unassembled WGS sequence"/>
</dbReference>